<feature type="domain" description="HTH cro/C1-type" evidence="1">
    <location>
        <begin position="1"/>
        <end position="37"/>
    </location>
</feature>
<dbReference type="InterPro" id="IPR001387">
    <property type="entry name" value="Cro/C1-type_HTH"/>
</dbReference>
<protein>
    <submittedName>
        <fullName evidence="3">Helix-turn-helix domain protein</fullName>
    </submittedName>
</protein>
<dbReference type="AlphaFoldDB" id="A0A212LBU2"/>
<dbReference type="SUPFAM" id="SSF47413">
    <property type="entry name" value="lambda repressor-like DNA-binding domains"/>
    <property type="match status" value="1"/>
</dbReference>
<reference evidence="3" key="1">
    <citation type="submission" date="2016-08" db="EMBL/GenBank/DDBJ databases">
        <authorList>
            <person name="Seilhamer J.J."/>
        </authorList>
    </citation>
    <scope>NUCLEOTIDE SEQUENCE</scope>
    <source>
        <strain evidence="3">86-1</strain>
    </source>
</reference>
<evidence type="ECO:0000313" key="3">
    <source>
        <dbReference type="EMBL" id="SCM75022.1"/>
    </source>
</evidence>
<accession>A0A212LBU2</accession>
<evidence type="ECO:0000313" key="2">
    <source>
        <dbReference type="EMBL" id="SCM74914.1"/>
    </source>
</evidence>
<dbReference type="Gene3D" id="1.10.260.40">
    <property type="entry name" value="lambda repressor-like DNA-binding domains"/>
    <property type="match status" value="1"/>
</dbReference>
<dbReference type="PROSITE" id="PS50943">
    <property type="entry name" value="HTH_CROC1"/>
    <property type="match status" value="1"/>
</dbReference>
<dbReference type="EMBL" id="FMJC01000002">
    <property type="protein sequence ID" value="SCM75022.1"/>
    <property type="molecule type" value="Genomic_DNA"/>
</dbReference>
<sequence>MGISLGYLCTLEVGRKWPHLDMLFIIAKALNVRPSELIAALEDELGFNVTKS</sequence>
<dbReference type="InterPro" id="IPR010982">
    <property type="entry name" value="Lambda_DNA-bd_dom_sf"/>
</dbReference>
<dbReference type="CDD" id="cd00093">
    <property type="entry name" value="HTH_XRE"/>
    <property type="match status" value="1"/>
</dbReference>
<name>A0A212LBU2_9BACT</name>
<evidence type="ECO:0000259" key="1">
    <source>
        <dbReference type="PROSITE" id="PS50943"/>
    </source>
</evidence>
<dbReference type="EMBL" id="FMJC01000002">
    <property type="protein sequence ID" value="SCM74914.1"/>
    <property type="molecule type" value="Genomic_DNA"/>
</dbReference>
<organism evidence="3">
    <name type="scientific">uncultured Desulfovibrio sp</name>
    <dbReference type="NCBI Taxonomy" id="167968"/>
    <lineage>
        <taxon>Bacteria</taxon>
        <taxon>Pseudomonadati</taxon>
        <taxon>Thermodesulfobacteriota</taxon>
        <taxon>Desulfovibrionia</taxon>
        <taxon>Desulfovibrionales</taxon>
        <taxon>Desulfovibrionaceae</taxon>
        <taxon>Desulfovibrio</taxon>
        <taxon>environmental samples</taxon>
    </lineage>
</organism>
<dbReference type="GO" id="GO:0003677">
    <property type="term" value="F:DNA binding"/>
    <property type="evidence" value="ECO:0007669"/>
    <property type="project" value="InterPro"/>
</dbReference>
<proteinExistence type="predicted"/>
<gene>
    <name evidence="2" type="ORF">KL86DES1_22234</name>
    <name evidence="3" type="ORF">KL86DES1_22298</name>
</gene>